<evidence type="ECO:0000313" key="2">
    <source>
        <dbReference type="EMBL" id="KAJ4437611.1"/>
    </source>
</evidence>
<gene>
    <name evidence="2" type="ORF">ANN_17756</name>
</gene>
<dbReference type="InterPro" id="IPR029526">
    <property type="entry name" value="PGBD"/>
</dbReference>
<dbReference type="Proteomes" id="UP001148838">
    <property type="component" value="Unassembled WGS sequence"/>
</dbReference>
<organism evidence="2 3">
    <name type="scientific">Periplaneta americana</name>
    <name type="common">American cockroach</name>
    <name type="synonym">Blatta americana</name>
    <dbReference type="NCBI Taxonomy" id="6978"/>
    <lineage>
        <taxon>Eukaryota</taxon>
        <taxon>Metazoa</taxon>
        <taxon>Ecdysozoa</taxon>
        <taxon>Arthropoda</taxon>
        <taxon>Hexapoda</taxon>
        <taxon>Insecta</taxon>
        <taxon>Pterygota</taxon>
        <taxon>Neoptera</taxon>
        <taxon>Polyneoptera</taxon>
        <taxon>Dictyoptera</taxon>
        <taxon>Blattodea</taxon>
        <taxon>Blattoidea</taxon>
        <taxon>Blattidae</taxon>
        <taxon>Blattinae</taxon>
        <taxon>Periplaneta</taxon>
    </lineage>
</organism>
<sequence>MSRNRFRDLLSSVLMIRTQDRSCQKACSPIKDTGRNVTTDRFYTSVELAEDLHECKITLVGTMLNNRRHIPEELKAITGRKLNSSKFAFTDPANHLSR</sequence>
<feature type="domain" description="PiggyBac transposable element-derived protein" evidence="1">
    <location>
        <begin position="27"/>
        <end position="92"/>
    </location>
</feature>
<comment type="caution">
    <text evidence="2">The sequence shown here is derived from an EMBL/GenBank/DDBJ whole genome shotgun (WGS) entry which is preliminary data.</text>
</comment>
<dbReference type="Pfam" id="PF13843">
    <property type="entry name" value="DDE_Tnp_1_7"/>
    <property type="match status" value="1"/>
</dbReference>
<proteinExistence type="predicted"/>
<dbReference type="PANTHER" id="PTHR46599">
    <property type="entry name" value="PIGGYBAC TRANSPOSABLE ELEMENT-DERIVED PROTEIN 4"/>
    <property type="match status" value="1"/>
</dbReference>
<evidence type="ECO:0000259" key="1">
    <source>
        <dbReference type="Pfam" id="PF13843"/>
    </source>
</evidence>
<dbReference type="EMBL" id="JAJSOF020000021">
    <property type="protein sequence ID" value="KAJ4437611.1"/>
    <property type="molecule type" value="Genomic_DNA"/>
</dbReference>
<name>A0ABQ8SV66_PERAM</name>
<keyword evidence="3" id="KW-1185">Reference proteome</keyword>
<evidence type="ECO:0000313" key="3">
    <source>
        <dbReference type="Proteomes" id="UP001148838"/>
    </source>
</evidence>
<reference evidence="2 3" key="1">
    <citation type="journal article" date="2022" name="Allergy">
        <title>Genome assembly and annotation of Periplaneta americana reveal a comprehensive cockroach allergen profile.</title>
        <authorList>
            <person name="Wang L."/>
            <person name="Xiong Q."/>
            <person name="Saelim N."/>
            <person name="Wang L."/>
            <person name="Nong W."/>
            <person name="Wan A.T."/>
            <person name="Shi M."/>
            <person name="Liu X."/>
            <person name="Cao Q."/>
            <person name="Hui J.H.L."/>
            <person name="Sookrung N."/>
            <person name="Leung T.F."/>
            <person name="Tungtrongchitr A."/>
            <person name="Tsui S.K.W."/>
        </authorList>
    </citation>
    <scope>NUCLEOTIDE SEQUENCE [LARGE SCALE GENOMIC DNA]</scope>
    <source>
        <strain evidence="2">PWHHKU_190912</strain>
    </source>
</reference>
<protein>
    <recommendedName>
        <fullName evidence="1">PiggyBac transposable element-derived protein domain-containing protein</fullName>
    </recommendedName>
</protein>
<accession>A0ABQ8SV66</accession>
<dbReference type="PANTHER" id="PTHR46599:SF6">
    <property type="entry name" value="DUAL SPECIFICITY PHOSPHATASE 26"/>
    <property type="match status" value="1"/>
</dbReference>